<protein>
    <recommendedName>
        <fullName evidence="5">NADH:flavin oxidoreductase/NADH oxidase N-terminal domain-containing protein</fullName>
    </recommendedName>
</protein>
<dbReference type="AlphaFoldDB" id="A0A9W4XHX1"/>
<accession>A0A9W4XHX1</accession>
<dbReference type="GO" id="GO:0016491">
    <property type="term" value="F:oxidoreductase activity"/>
    <property type="evidence" value="ECO:0007669"/>
    <property type="project" value="UniProtKB-KW"/>
</dbReference>
<keyword evidence="3" id="KW-0288">FMN</keyword>
<evidence type="ECO:0000256" key="4">
    <source>
        <dbReference type="ARBA" id="ARBA00023002"/>
    </source>
</evidence>
<evidence type="ECO:0000313" key="7">
    <source>
        <dbReference type="Proteomes" id="UP001152607"/>
    </source>
</evidence>
<dbReference type="Proteomes" id="UP001152607">
    <property type="component" value="Unassembled WGS sequence"/>
</dbReference>
<dbReference type="InterPro" id="IPR013785">
    <property type="entry name" value="Aldolase_TIM"/>
</dbReference>
<feature type="domain" description="NADH:flavin oxidoreductase/NADH oxidase N-terminal" evidence="5">
    <location>
        <begin position="8"/>
        <end position="354"/>
    </location>
</feature>
<dbReference type="Pfam" id="PF00724">
    <property type="entry name" value="Oxidored_FMN"/>
    <property type="match status" value="1"/>
</dbReference>
<dbReference type="PANTHER" id="PTHR43656:SF2">
    <property type="entry name" value="BINDING OXIDOREDUCTASE, PUTATIVE (AFU_ORTHOLOGUE AFUA_2G08260)-RELATED"/>
    <property type="match status" value="1"/>
</dbReference>
<comment type="caution">
    <text evidence="6">The sequence shown here is derived from an EMBL/GenBank/DDBJ whole genome shotgun (WGS) entry which is preliminary data.</text>
</comment>
<comment type="similarity">
    <text evidence="1">Belongs to the NADH:flavin oxidoreductase/NADH oxidase family.</text>
</comment>
<organism evidence="6 7">
    <name type="scientific">Periconia digitata</name>
    <dbReference type="NCBI Taxonomy" id="1303443"/>
    <lineage>
        <taxon>Eukaryota</taxon>
        <taxon>Fungi</taxon>
        <taxon>Dikarya</taxon>
        <taxon>Ascomycota</taxon>
        <taxon>Pezizomycotina</taxon>
        <taxon>Dothideomycetes</taxon>
        <taxon>Pleosporomycetidae</taxon>
        <taxon>Pleosporales</taxon>
        <taxon>Massarineae</taxon>
        <taxon>Periconiaceae</taxon>
        <taxon>Periconia</taxon>
    </lineage>
</organism>
<keyword evidence="7" id="KW-1185">Reference proteome</keyword>
<evidence type="ECO:0000256" key="1">
    <source>
        <dbReference type="ARBA" id="ARBA00005979"/>
    </source>
</evidence>
<reference evidence="6" key="1">
    <citation type="submission" date="2023-01" db="EMBL/GenBank/DDBJ databases">
        <authorList>
            <person name="Van Ghelder C."/>
            <person name="Rancurel C."/>
        </authorList>
    </citation>
    <scope>NUCLEOTIDE SEQUENCE</scope>
    <source>
        <strain evidence="6">CNCM I-4278</strain>
    </source>
</reference>
<dbReference type="Gene3D" id="3.20.20.70">
    <property type="entry name" value="Aldolase class I"/>
    <property type="match status" value="1"/>
</dbReference>
<evidence type="ECO:0000259" key="5">
    <source>
        <dbReference type="Pfam" id="PF00724"/>
    </source>
</evidence>
<dbReference type="InterPro" id="IPR001155">
    <property type="entry name" value="OxRdtase_FMN_N"/>
</dbReference>
<dbReference type="EMBL" id="CAOQHR010000001">
    <property type="protein sequence ID" value="CAI6282814.1"/>
    <property type="molecule type" value="Genomic_DNA"/>
</dbReference>
<dbReference type="PANTHER" id="PTHR43656">
    <property type="entry name" value="BINDING OXIDOREDUCTASE, PUTATIVE (AFU_ORTHOLOGUE AFUA_2G08260)-RELATED"/>
    <property type="match status" value="1"/>
</dbReference>
<evidence type="ECO:0000256" key="2">
    <source>
        <dbReference type="ARBA" id="ARBA00022630"/>
    </source>
</evidence>
<dbReference type="InterPro" id="IPR051799">
    <property type="entry name" value="NADH_flavin_oxidoreductase"/>
</dbReference>
<keyword evidence="4" id="KW-0560">Oxidoreductase</keyword>
<evidence type="ECO:0000313" key="6">
    <source>
        <dbReference type="EMBL" id="CAI6282814.1"/>
    </source>
</evidence>
<proteinExistence type="inferred from homology"/>
<dbReference type="GO" id="GO:0010181">
    <property type="term" value="F:FMN binding"/>
    <property type="evidence" value="ECO:0007669"/>
    <property type="project" value="InterPro"/>
</dbReference>
<keyword evidence="2" id="KW-0285">Flavoprotein</keyword>
<sequence length="416" mass="45444">MSNTILATPLTLPSGVVLQNRLVKGAMAEQFADANNNPSDPHILAYREWSTGGWGGLLTGNVDVSTKYMGGYNDVALSASPNTATIESWHRWVAEVQAHNTPGIVQLVHAGRQSWPGAKRSFFEKSIAPSPTPLVTGPGILERLMSKMLWGTPREMTIPEIKEAVQQFARAAKFVHEAGFKGIELHGAHGYLITQFLSSKINFRTDEYGGTPAKRARFLIEVIRAIRAVVPATFAVGVKFNSADVGGQESLEENLEQLGLVVAEQVDFIEISGGTYENMRMGGPEKPKAERTIEREAFFLDYASIVRERFPKVILMVTGGFRTRRGMIAALESGACDIVGVGRPATVWPHLVKDIILNDEVGDDDANVVLPPIHPPWLVRQLGIKMINNSADTMHHVVNIGLMGEGKKPIHPSEKA</sequence>
<dbReference type="SUPFAM" id="SSF51395">
    <property type="entry name" value="FMN-linked oxidoreductases"/>
    <property type="match status" value="1"/>
</dbReference>
<evidence type="ECO:0000256" key="3">
    <source>
        <dbReference type="ARBA" id="ARBA00022643"/>
    </source>
</evidence>
<dbReference type="OrthoDB" id="1663137at2759"/>
<name>A0A9W4XHX1_9PLEO</name>
<gene>
    <name evidence="6" type="ORF">PDIGIT_LOCUS2181</name>
</gene>